<evidence type="ECO:0000256" key="1">
    <source>
        <dbReference type="SAM" id="MobiDB-lite"/>
    </source>
</evidence>
<feature type="compositionally biased region" description="Basic and acidic residues" evidence="1">
    <location>
        <begin position="182"/>
        <end position="193"/>
    </location>
</feature>
<feature type="region of interest" description="Disordered" evidence="1">
    <location>
        <begin position="87"/>
        <end position="222"/>
    </location>
</feature>
<accession>K2ND75</accession>
<sequence length="222" mass="24725">MLGLCCSLSLPSLLPPLDPVTRRRLCVRGALTAATRESIEIRVVGGVRLVFSEPSNFTVAIIACFPSFLACLFKEWKGPEQQQYITQVSGEQRRAPTQRAGHKTIRKGQHGGPSPTEKKSDTHARCEESTDPLAGTAPTRSAKPQRHALPLRTDHHGRHGGTSVRAGQPSRGATRLTPNREVQTDRQRERWMDAVKTQSRSTWPVSMRQLPTQKHRKKEGQE</sequence>
<feature type="compositionally biased region" description="Basic and acidic residues" evidence="1">
    <location>
        <begin position="116"/>
        <end position="128"/>
    </location>
</feature>
<protein>
    <submittedName>
        <fullName evidence="2">Uncharacterized protein</fullName>
    </submittedName>
</protein>
<feature type="compositionally biased region" description="Basic residues" evidence="1">
    <location>
        <begin position="100"/>
        <end position="109"/>
    </location>
</feature>
<organism evidence="2 3">
    <name type="scientific">Trypanosoma cruzi marinkellei</name>
    <dbReference type="NCBI Taxonomy" id="85056"/>
    <lineage>
        <taxon>Eukaryota</taxon>
        <taxon>Discoba</taxon>
        <taxon>Euglenozoa</taxon>
        <taxon>Kinetoplastea</taxon>
        <taxon>Metakinetoplastina</taxon>
        <taxon>Trypanosomatida</taxon>
        <taxon>Trypanosomatidae</taxon>
        <taxon>Trypanosoma</taxon>
        <taxon>Schizotrypanum</taxon>
    </lineage>
</organism>
<evidence type="ECO:0000313" key="2">
    <source>
        <dbReference type="EMBL" id="EKF27002.1"/>
    </source>
</evidence>
<dbReference type="OrthoDB" id="10641782at2759"/>
<evidence type="ECO:0000313" key="3">
    <source>
        <dbReference type="Proteomes" id="UP000007350"/>
    </source>
</evidence>
<feature type="compositionally biased region" description="Basic residues" evidence="1">
    <location>
        <begin position="213"/>
        <end position="222"/>
    </location>
</feature>
<reference evidence="2 3" key="1">
    <citation type="journal article" date="2012" name="BMC Genomics">
        <title>Comparative genomic analysis of human infective Trypanosoma cruzi lineages with the bat-restricted subspecies T. cruzi marinkellei.</title>
        <authorList>
            <person name="Franzen O."/>
            <person name="Talavera-Lopez C."/>
            <person name="Ochaya S."/>
            <person name="Butler C.E."/>
            <person name="Messenger L.A."/>
            <person name="Lewis M.D."/>
            <person name="Llewellyn M.S."/>
            <person name="Marinkelle C.J."/>
            <person name="Tyler K.M."/>
            <person name="Miles M.A."/>
            <person name="Andersson B."/>
        </authorList>
    </citation>
    <scope>NUCLEOTIDE SEQUENCE [LARGE SCALE GENOMIC DNA]</scope>
    <source>
        <strain evidence="2 3">B7</strain>
    </source>
</reference>
<keyword evidence="3" id="KW-1185">Reference proteome</keyword>
<feature type="compositionally biased region" description="Polar residues" evidence="1">
    <location>
        <begin position="196"/>
        <end position="212"/>
    </location>
</feature>
<dbReference type="AlphaFoldDB" id="K2ND75"/>
<name>K2ND75_TRYCR</name>
<dbReference type="Proteomes" id="UP000007350">
    <property type="component" value="Unassembled WGS sequence"/>
</dbReference>
<dbReference type="EMBL" id="AHKC01019453">
    <property type="protein sequence ID" value="EKF27002.1"/>
    <property type="molecule type" value="Genomic_DNA"/>
</dbReference>
<comment type="caution">
    <text evidence="2">The sequence shown here is derived from an EMBL/GenBank/DDBJ whole genome shotgun (WGS) entry which is preliminary data.</text>
</comment>
<proteinExistence type="predicted"/>
<gene>
    <name evidence="2" type="ORF">MOQ_009285</name>
</gene>